<protein>
    <recommendedName>
        <fullName evidence="5">PH domain containing protein</fullName>
    </recommendedName>
</protein>
<organism evidence="2 4">
    <name type="scientific">Tritrichomonas musculus</name>
    <dbReference type="NCBI Taxonomy" id="1915356"/>
    <lineage>
        <taxon>Eukaryota</taxon>
        <taxon>Metamonada</taxon>
        <taxon>Parabasalia</taxon>
        <taxon>Tritrichomonadida</taxon>
        <taxon>Tritrichomonadidae</taxon>
        <taxon>Tritrichomonas</taxon>
    </lineage>
</organism>
<sequence>MYYIYESTFGEMPRIPDPEMMPNDVKRLRFFREHTFNKRLYFISESEMMIYRYYVPEEYIQHPSERSWDKLHPGCENGYIKEVHHKGTKTKGFELIPDDESKKRRVWLTLNDSNMKQLRAQNDL</sequence>
<dbReference type="EMBL" id="JAPFFF010000011">
    <property type="protein sequence ID" value="KAK8878696.1"/>
    <property type="molecule type" value="Genomic_DNA"/>
</dbReference>
<name>A0ABR2JLG9_9EUKA</name>
<proteinExistence type="predicted"/>
<evidence type="ECO:0000313" key="2">
    <source>
        <dbReference type="EMBL" id="KAK8878694.1"/>
    </source>
</evidence>
<gene>
    <name evidence="2" type="ORF">M9Y10_005474</name>
    <name evidence="3" type="ORF">M9Y10_005476</name>
    <name evidence="1" type="ORF">M9Y10_007032</name>
</gene>
<evidence type="ECO:0000313" key="3">
    <source>
        <dbReference type="EMBL" id="KAK8878696.1"/>
    </source>
</evidence>
<dbReference type="EMBL" id="JAPFFF010000013">
    <property type="protein sequence ID" value="KAK8871312.1"/>
    <property type="molecule type" value="Genomic_DNA"/>
</dbReference>
<evidence type="ECO:0000313" key="1">
    <source>
        <dbReference type="EMBL" id="KAK8871312.1"/>
    </source>
</evidence>
<dbReference type="Proteomes" id="UP001470230">
    <property type="component" value="Unassembled WGS sequence"/>
</dbReference>
<reference evidence="2 4" key="1">
    <citation type="submission" date="2024-04" db="EMBL/GenBank/DDBJ databases">
        <title>Tritrichomonas musculus Genome.</title>
        <authorList>
            <person name="Alves-Ferreira E."/>
            <person name="Grigg M."/>
            <person name="Lorenzi H."/>
            <person name="Galac M."/>
        </authorList>
    </citation>
    <scope>NUCLEOTIDE SEQUENCE [LARGE SCALE GENOMIC DNA]</scope>
    <source>
        <strain evidence="2 4">EAF2021</strain>
    </source>
</reference>
<keyword evidence="4" id="KW-1185">Reference proteome</keyword>
<evidence type="ECO:0000313" key="4">
    <source>
        <dbReference type="Proteomes" id="UP001470230"/>
    </source>
</evidence>
<dbReference type="EMBL" id="JAPFFF010000011">
    <property type="protein sequence ID" value="KAK8878694.1"/>
    <property type="molecule type" value="Genomic_DNA"/>
</dbReference>
<accession>A0ABR2JLG9</accession>
<evidence type="ECO:0008006" key="5">
    <source>
        <dbReference type="Google" id="ProtNLM"/>
    </source>
</evidence>
<comment type="caution">
    <text evidence="2">The sequence shown here is derived from an EMBL/GenBank/DDBJ whole genome shotgun (WGS) entry which is preliminary data.</text>
</comment>